<dbReference type="EMBL" id="WMEX01000009">
    <property type="protein sequence ID" value="MYL27945.1"/>
    <property type="molecule type" value="Genomic_DNA"/>
</dbReference>
<dbReference type="Proteomes" id="UP000460751">
    <property type="component" value="Unassembled WGS sequence"/>
</dbReference>
<protein>
    <submittedName>
        <fullName evidence="1">Uncharacterized protein</fullName>
    </submittedName>
</protein>
<dbReference type="RefSeq" id="WP_160899496.1">
    <property type="nucleotide sequence ID" value="NZ_WMEX01000009.1"/>
</dbReference>
<keyword evidence="2" id="KW-1185">Reference proteome</keyword>
<accession>A0A9X4YF46</accession>
<dbReference type="AlphaFoldDB" id="A0A9X4YF46"/>
<evidence type="ECO:0000313" key="1">
    <source>
        <dbReference type="EMBL" id="MYL27945.1"/>
    </source>
</evidence>
<sequence>MSRRAGDSGSVLGFDSDPDLLEQTFALRGDINIGRRTFHMFRACGLEDVQIRTSVQALQDRHPYMRMPLIGARAMRERMLDAGLTTAGELDRLISGVEQAVNDPDRVQFTFTLVQVWGSKPLTLQSRESPTWN</sequence>
<reference evidence="1 2" key="1">
    <citation type="submission" date="2019-11" db="EMBL/GenBank/DDBJ databases">
        <title>Genome sequences of 17 halophilic strains isolated from different environments.</title>
        <authorList>
            <person name="Furrow R.E."/>
        </authorList>
    </citation>
    <scope>NUCLEOTIDE SEQUENCE [LARGE SCALE GENOMIC DNA]</scope>
    <source>
        <strain evidence="1 2">22507_15_FS</strain>
    </source>
</reference>
<organism evidence="1 2">
    <name type="scientific">Vreelandella halophila</name>
    <dbReference type="NCBI Taxonomy" id="86177"/>
    <lineage>
        <taxon>Bacteria</taxon>
        <taxon>Pseudomonadati</taxon>
        <taxon>Pseudomonadota</taxon>
        <taxon>Gammaproteobacteria</taxon>
        <taxon>Oceanospirillales</taxon>
        <taxon>Halomonadaceae</taxon>
        <taxon>Vreelandella</taxon>
    </lineage>
</organism>
<comment type="caution">
    <text evidence="1">The sequence shown here is derived from an EMBL/GenBank/DDBJ whole genome shotgun (WGS) entry which is preliminary data.</text>
</comment>
<dbReference type="OrthoDB" id="7063535at2"/>
<evidence type="ECO:0000313" key="2">
    <source>
        <dbReference type="Proteomes" id="UP000460751"/>
    </source>
</evidence>
<gene>
    <name evidence="1" type="ORF">GLW01_14215</name>
</gene>
<name>A0A9X4YF46_9GAMM</name>
<proteinExistence type="predicted"/>